<dbReference type="AlphaFoldDB" id="A0A6P1NS49"/>
<feature type="transmembrane region" description="Helical" evidence="1">
    <location>
        <begin position="210"/>
        <end position="231"/>
    </location>
</feature>
<reference evidence="2 3" key="1">
    <citation type="submission" date="2020-01" db="EMBL/GenBank/DDBJ databases">
        <authorList>
            <person name="Kim M."/>
        </authorList>
    </citation>
    <scope>NUCLEOTIDE SEQUENCE [LARGE SCALE GENOMIC DNA]</scope>
    <source>
        <strain evidence="2 3">BT10</strain>
    </source>
</reference>
<dbReference type="KEGG" id="nib:GU926_03185"/>
<name>A0A6P1NS49_9BACT</name>
<evidence type="ECO:0000256" key="1">
    <source>
        <dbReference type="SAM" id="Phobius"/>
    </source>
</evidence>
<keyword evidence="1" id="KW-0812">Transmembrane</keyword>
<keyword evidence="1" id="KW-1133">Transmembrane helix</keyword>
<feature type="transmembrane region" description="Helical" evidence="1">
    <location>
        <begin position="93"/>
        <end position="114"/>
    </location>
</feature>
<gene>
    <name evidence="2" type="ORF">GU926_03185</name>
</gene>
<feature type="transmembrane region" description="Helical" evidence="1">
    <location>
        <begin position="134"/>
        <end position="155"/>
    </location>
</feature>
<keyword evidence="1" id="KW-0472">Membrane</keyword>
<evidence type="ECO:0000313" key="2">
    <source>
        <dbReference type="EMBL" id="QHL86497.1"/>
    </source>
</evidence>
<dbReference type="RefSeq" id="WP_160688942.1">
    <property type="nucleotide sequence ID" value="NZ_CP047897.1"/>
</dbReference>
<keyword evidence="3" id="KW-1185">Reference proteome</keyword>
<dbReference type="Proteomes" id="UP000464214">
    <property type="component" value="Chromosome"/>
</dbReference>
<feature type="transmembrane region" description="Helical" evidence="1">
    <location>
        <begin position="51"/>
        <end position="73"/>
    </location>
</feature>
<dbReference type="EMBL" id="CP047897">
    <property type="protein sequence ID" value="QHL86497.1"/>
    <property type="molecule type" value="Genomic_DNA"/>
</dbReference>
<accession>A0A6P1NS49</accession>
<proteinExistence type="predicted"/>
<feature type="transmembrane region" description="Helical" evidence="1">
    <location>
        <begin position="20"/>
        <end position="39"/>
    </location>
</feature>
<evidence type="ECO:0000313" key="3">
    <source>
        <dbReference type="Proteomes" id="UP000464214"/>
    </source>
</evidence>
<organism evidence="2 3">
    <name type="scientific">Nibribacter ruber</name>
    <dbReference type="NCBI Taxonomy" id="2698458"/>
    <lineage>
        <taxon>Bacteria</taxon>
        <taxon>Pseudomonadati</taxon>
        <taxon>Bacteroidota</taxon>
        <taxon>Cytophagia</taxon>
        <taxon>Cytophagales</taxon>
        <taxon>Hymenobacteraceae</taxon>
        <taxon>Nibribacter</taxon>
    </lineage>
</organism>
<protein>
    <submittedName>
        <fullName evidence="2">Uncharacterized protein</fullName>
    </submittedName>
</protein>
<feature type="transmembrane region" description="Helical" evidence="1">
    <location>
        <begin position="167"/>
        <end position="187"/>
    </location>
</feature>
<sequence>MAFVSTLQASLHVYLKSKEVRLLLGVCLVTVLLVNLLYAQQNHSEKAESLAYTNLQALLTFHHVVVLLVAYVFQMLEGRNKGLKRFASLPTSFYQVFSQRLMAVALVSGLYWLVSFMSNALLSDAHRFTYLSGYYMYLLLPLSSYLVLVSLSSMFTNNLGMGVAQLLLFLFLSFQDLGSLIPFGYALDSMNRVSINLSFQESSVFWGEDMYWFAKLNLLVTAFLLTVVYFIDKQVNLLYFMVKKG</sequence>